<reference evidence="2" key="1">
    <citation type="submission" date="2022-11" db="EMBL/GenBank/DDBJ databases">
        <title>Chromosomal genome sequence assembly and mating type (MAT) locus characterization of the leprose asexual lichenized fungus Lepraria neglecta (Nyl.) Erichsen.</title>
        <authorList>
            <person name="Allen J.L."/>
            <person name="Pfeffer B."/>
        </authorList>
    </citation>
    <scope>NUCLEOTIDE SEQUENCE</scope>
    <source>
        <strain evidence="2">Allen 5258</strain>
    </source>
</reference>
<keyword evidence="3" id="KW-1185">Reference proteome</keyword>
<dbReference type="InterPro" id="IPR012338">
    <property type="entry name" value="Beta-lactam/transpept-like"/>
</dbReference>
<evidence type="ECO:0000313" key="3">
    <source>
        <dbReference type="Proteomes" id="UP001276659"/>
    </source>
</evidence>
<organism evidence="2 3">
    <name type="scientific">Lepraria neglecta</name>
    <dbReference type="NCBI Taxonomy" id="209136"/>
    <lineage>
        <taxon>Eukaryota</taxon>
        <taxon>Fungi</taxon>
        <taxon>Dikarya</taxon>
        <taxon>Ascomycota</taxon>
        <taxon>Pezizomycotina</taxon>
        <taxon>Lecanoromycetes</taxon>
        <taxon>OSLEUM clade</taxon>
        <taxon>Lecanoromycetidae</taxon>
        <taxon>Lecanorales</taxon>
        <taxon>Lecanorineae</taxon>
        <taxon>Stereocaulaceae</taxon>
        <taxon>Lepraria</taxon>
    </lineage>
</organism>
<comment type="caution">
    <text evidence="2">The sequence shown here is derived from an EMBL/GenBank/DDBJ whole genome shotgun (WGS) entry which is preliminary data.</text>
</comment>
<dbReference type="InterPro" id="IPR050789">
    <property type="entry name" value="Diverse_Enzym_Activities"/>
</dbReference>
<dbReference type="Proteomes" id="UP001276659">
    <property type="component" value="Unassembled WGS sequence"/>
</dbReference>
<dbReference type="Pfam" id="PF00144">
    <property type="entry name" value="Beta-lactamase"/>
    <property type="match status" value="1"/>
</dbReference>
<dbReference type="AlphaFoldDB" id="A0AAE0DLY3"/>
<dbReference type="PANTHER" id="PTHR43283">
    <property type="entry name" value="BETA-LACTAMASE-RELATED"/>
    <property type="match status" value="1"/>
</dbReference>
<dbReference type="InterPro" id="IPR001466">
    <property type="entry name" value="Beta-lactam-related"/>
</dbReference>
<evidence type="ECO:0000259" key="1">
    <source>
        <dbReference type="Pfam" id="PF00144"/>
    </source>
</evidence>
<sequence length="467" mass="51457">MAEQLSDQAKAAIAKSMDEVTADPNKIPGCVAVVVDRFGRALFSHASGKRGVDTNEPMTLENVFWIASCTKMIGSIAAMQLNEQGKLLLDDADALERYAPELKTVRILKSIQNGKVETVEKKNRITMRMLLAHTAGFEYDTVIPYTFFNEKIKLYGQPAGIDEFDAHPSGILTQPLLYEPGTDWSYGVGVDWAGTLIERISGISLNEYFQTHIFAPLGLHNISMFPTPQMRHQLAHMHQKTMTPEGPKIRSRDHLYRRPLFVSPAEIPSVYNSAGAGCFARPTDYVQIIATLLNDGLSPTTHHRILAKTSIEEMFTNQIPQFPDFGRKAIKAAKVTYTNDIPQLYPQPPEQPQGWGLTFMLTIHEGATGRGKNTGWWAGLPNLFWWADRENGVGGIIASQILPFAGEDEELTIGVFVLDADVMGLWANIESQVYKAGLTGNTSAGANGAPVRQMTGDAYEHGGLDGY</sequence>
<protein>
    <recommendedName>
        <fullName evidence="1">Beta-lactamase-related domain-containing protein</fullName>
    </recommendedName>
</protein>
<dbReference type="SUPFAM" id="SSF56601">
    <property type="entry name" value="beta-lactamase/transpeptidase-like"/>
    <property type="match status" value="1"/>
</dbReference>
<dbReference type="EMBL" id="JASNWA010000006">
    <property type="protein sequence ID" value="KAK3174691.1"/>
    <property type="molecule type" value="Genomic_DNA"/>
</dbReference>
<accession>A0AAE0DLY3</accession>
<dbReference type="Gene3D" id="3.40.710.10">
    <property type="entry name" value="DD-peptidase/beta-lactamase superfamily"/>
    <property type="match status" value="1"/>
</dbReference>
<gene>
    <name evidence="2" type="ORF">OEA41_001937</name>
</gene>
<proteinExistence type="predicted"/>
<feature type="domain" description="Beta-lactamase-related" evidence="1">
    <location>
        <begin position="24"/>
        <end position="411"/>
    </location>
</feature>
<dbReference type="PANTHER" id="PTHR43283:SF3">
    <property type="entry name" value="BETA-LACTAMASE FAMILY PROTEIN (AFU_ORTHOLOGUE AFUA_5G07500)"/>
    <property type="match status" value="1"/>
</dbReference>
<evidence type="ECO:0000313" key="2">
    <source>
        <dbReference type="EMBL" id="KAK3174691.1"/>
    </source>
</evidence>
<name>A0AAE0DLY3_9LECA</name>